<comment type="caution">
    <text evidence="5">The sequence shown here is derived from an EMBL/GenBank/DDBJ whole genome shotgun (WGS) entry which is preliminary data.</text>
</comment>
<dbReference type="InterPro" id="IPR000277">
    <property type="entry name" value="Cys/Met-Metab_PyrdxlP-dep_enz"/>
</dbReference>
<dbReference type="InterPro" id="IPR015424">
    <property type="entry name" value="PyrdxlP-dep_Trfase"/>
</dbReference>
<feature type="modified residue" description="N6-(pyridoxal phosphate)lysine" evidence="3">
    <location>
        <position position="228"/>
    </location>
</feature>
<dbReference type="Gene3D" id="3.90.1150.10">
    <property type="entry name" value="Aspartate Aminotransferase, domain 1"/>
    <property type="match status" value="1"/>
</dbReference>
<evidence type="ECO:0000256" key="3">
    <source>
        <dbReference type="PIRSR" id="PIRSR001434-2"/>
    </source>
</evidence>
<dbReference type="GO" id="GO:0019346">
    <property type="term" value="P:transsulfuration"/>
    <property type="evidence" value="ECO:0007669"/>
    <property type="project" value="InterPro"/>
</dbReference>
<evidence type="ECO:0000256" key="4">
    <source>
        <dbReference type="RuleBase" id="RU362118"/>
    </source>
</evidence>
<evidence type="ECO:0000256" key="2">
    <source>
        <dbReference type="ARBA" id="ARBA00022898"/>
    </source>
</evidence>
<name>A0AAD5SVE9_9FUNG</name>
<dbReference type="Proteomes" id="UP001211907">
    <property type="component" value="Unassembled WGS sequence"/>
</dbReference>
<dbReference type="GO" id="GO:0005737">
    <property type="term" value="C:cytoplasm"/>
    <property type="evidence" value="ECO:0007669"/>
    <property type="project" value="TreeGrafter"/>
</dbReference>
<evidence type="ECO:0000256" key="1">
    <source>
        <dbReference type="ARBA" id="ARBA00001933"/>
    </source>
</evidence>
<sequence length="392" mass="43546">MSVHEKFGFSTRAIHSDDNNAKNVLSDIAPPLHVSSTYKYPVSFNYDIGVRKGVFSDPDELRKHIIGLDINSEVDTADSHVYSRYSTDTRDRLETVLGSLEGGHATTYSSGLAAIAAAFEFYQPTRLILPHAGYFGTHSVASIFRRSRPRIQILILEDFLETNTDFGASDLVWLEMPQNPNGEIYDIRAFRERCKNGAVLVVDATFSPPPLLYSLELGANCVMHSSTKFLGGHSDLLGGVLVVKDFETAQKLRQDRNFLGSVMGNMEAWLLLRSLSTFIRSLEVRATRQSESATTIATWLASPPQTSEDVKPTEHAFLVCNRLRLFKNATSLGGVESLIDWRRAFDDKISGGVCRVSIGLENVEDLKADLRKAFSEVKDALESDSEKKTDVE</sequence>
<reference evidence="5" key="1">
    <citation type="submission" date="2020-05" db="EMBL/GenBank/DDBJ databases">
        <title>Phylogenomic resolution of chytrid fungi.</title>
        <authorList>
            <person name="Stajich J.E."/>
            <person name="Amses K."/>
            <person name="Simmons R."/>
            <person name="Seto K."/>
            <person name="Myers J."/>
            <person name="Bonds A."/>
            <person name="Quandt C.A."/>
            <person name="Barry K."/>
            <person name="Liu P."/>
            <person name="Grigoriev I."/>
            <person name="Longcore J.E."/>
            <person name="James T.Y."/>
        </authorList>
    </citation>
    <scope>NUCLEOTIDE SEQUENCE</scope>
    <source>
        <strain evidence="5">JEL0513</strain>
    </source>
</reference>
<gene>
    <name evidence="5" type="ORF">HK100_004403</name>
</gene>
<dbReference type="PIRSF" id="PIRSF001434">
    <property type="entry name" value="CGS"/>
    <property type="match status" value="1"/>
</dbReference>
<dbReference type="PANTHER" id="PTHR11808:SF35">
    <property type="entry name" value="CYSTATHIONINE GAMMA-SYNTHASE (AFU_ORTHOLOGUE AFUA_7G01590)"/>
    <property type="match status" value="1"/>
</dbReference>
<dbReference type="Pfam" id="PF01053">
    <property type="entry name" value="Cys_Met_Meta_PP"/>
    <property type="match status" value="2"/>
</dbReference>
<dbReference type="PANTHER" id="PTHR11808">
    <property type="entry name" value="TRANS-SULFURATION ENZYME FAMILY MEMBER"/>
    <property type="match status" value="1"/>
</dbReference>
<keyword evidence="6" id="KW-1185">Reference proteome</keyword>
<proteinExistence type="inferred from homology"/>
<dbReference type="EMBL" id="JADGJH010002179">
    <property type="protein sequence ID" value="KAJ3102227.1"/>
    <property type="molecule type" value="Genomic_DNA"/>
</dbReference>
<dbReference type="SUPFAM" id="SSF53383">
    <property type="entry name" value="PLP-dependent transferases"/>
    <property type="match status" value="1"/>
</dbReference>
<dbReference type="AlphaFoldDB" id="A0AAD5SVE9"/>
<protein>
    <recommendedName>
        <fullName evidence="7">Cystathionine gamma-synthase</fullName>
    </recommendedName>
</protein>
<dbReference type="GO" id="GO:0016846">
    <property type="term" value="F:carbon-sulfur lyase activity"/>
    <property type="evidence" value="ECO:0007669"/>
    <property type="project" value="TreeGrafter"/>
</dbReference>
<dbReference type="InterPro" id="IPR015422">
    <property type="entry name" value="PyrdxlP-dep_Trfase_small"/>
</dbReference>
<evidence type="ECO:0008006" key="7">
    <source>
        <dbReference type="Google" id="ProtNLM"/>
    </source>
</evidence>
<dbReference type="GO" id="GO:0030170">
    <property type="term" value="F:pyridoxal phosphate binding"/>
    <property type="evidence" value="ECO:0007669"/>
    <property type="project" value="InterPro"/>
</dbReference>
<accession>A0AAD5SVE9</accession>
<dbReference type="InterPro" id="IPR015421">
    <property type="entry name" value="PyrdxlP-dep_Trfase_major"/>
</dbReference>
<organism evidence="5 6">
    <name type="scientific">Physocladia obscura</name>
    <dbReference type="NCBI Taxonomy" id="109957"/>
    <lineage>
        <taxon>Eukaryota</taxon>
        <taxon>Fungi</taxon>
        <taxon>Fungi incertae sedis</taxon>
        <taxon>Chytridiomycota</taxon>
        <taxon>Chytridiomycota incertae sedis</taxon>
        <taxon>Chytridiomycetes</taxon>
        <taxon>Chytridiales</taxon>
        <taxon>Chytriomycetaceae</taxon>
        <taxon>Physocladia</taxon>
    </lineage>
</organism>
<dbReference type="Gene3D" id="3.40.640.10">
    <property type="entry name" value="Type I PLP-dependent aspartate aminotransferase-like (Major domain)"/>
    <property type="match status" value="1"/>
</dbReference>
<keyword evidence="2 3" id="KW-0663">Pyridoxal phosphate</keyword>
<comment type="similarity">
    <text evidence="4">Belongs to the trans-sulfuration enzymes family.</text>
</comment>
<comment type="cofactor">
    <cofactor evidence="1 4">
        <name>pyridoxal 5'-phosphate</name>
        <dbReference type="ChEBI" id="CHEBI:597326"/>
    </cofactor>
</comment>
<evidence type="ECO:0000313" key="6">
    <source>
        <dbReference type="Proteomes" id="UP001211907"/>
    </source>
</evidence>
<evidence type="ECO:0000313" key="5">
    <source>
        <dbReference type="EMBL" id="KAJ3102227.1"/>
    </source>
</evidence>